<feature type="DNA-binding region" description="Fork-head" evidence="6">
    <location>
        <begin position="10"/>
        <end position="104"/>
    </location>
</feature>
<feature type="compositionally biased region" description="Polar residues" evidence="7">
    <location>
        <begin position="170"/>
        <end position="196"/>
    </location>
</feature>
<comment type="caution">
    <text evidence="10">The sequence shown here is derived from an EMBL/GenBank/DDBJ whole genome shotgun (WGS) entry which is preliminary data.</text>
</comment>
<dbReference type="Gene3D" id="1.20.58.1880">
    <property type="match status" value="1"/>
</dbReference>
<dbReference type="PROSITE" id="PS50090">
    <property type="entry name" value="MYB_LIKE"/>
    <property type="match status" value="1"/>
</dbReference>
<feature type="domain" description="Myb-like" evidence="9">
    <location>
        <begin position="293"/>
        <end position="335"/>
    </location>
</feature>
<dbReference type="Gene3D" id="1.10.10.10">
    <property type="entry name" value="Winged helix-like DNA-binding domain superfamily/Winged helix DNA-binding domain"/>
    <property type="match status" value="1"/>
</dbReference>
<evidence type="ECO:0000256" key="1">
    <source>
        <dbReference type="ARBA" id="ARBA00004123"/>
    </source>
</evidence>
<evidence type="ECO:0000259" key="9">
    <source>
        <dbReference type="PROSITE" id="PS50090"/>
    </source>
</evidence>
<gene>
    <name evidence="10" type="ORF">MNOR_LOCUS10027</name>
</gene>
<feature type="domain" description="Fork-head" evidence="8">
    <location>
        <begin position="10"/>
        <end position="104"/>
    </location>
</feature>
<evidence type="ECO:0000256" key="7">
    <source>
        <dbReference type="SAM" id="MobiDB-lite"/>
    </source>
</evidence>
<evidence type="ECO:0000256" key="4">
    <source>
        <dbReference type="ARBA" id="ARBA00023163"/>
    </source>
</evidence>
<evidence type="ECO:0000256" key="2">
    <source>
        <dbReference type="ARBA" id="ARBA00023015"/>
    </source>
</evidence>
<evidence type="ECO:0000256" key="6">
    <source>
        <dbReference type="PROSITE-ProRule" id="PRU00089"/>
    </source>
</evidence>
<dbReference type="Pfam" id="PF00250">
    <property type="entry name" value="Forkhead"/>
    <property type="match status" value="1"/>
</dbReference>
<organism evidence="10 11">
    <name type="scientific">Meganyctiphanes norvegica</name>
    <name type="common">Northern krill</name>
    <name type="synonym">Thysanopoda norvegica</name>
    <dbReference type="NCBI Taxonomy" id="48144"/>
    <lineage>
        <taxon>Eukaryota</taxon>
        <taxon>Metazoa</taxon>
        <taxon>Ecdysozoa</taxon>
        <taxon>Arthropoda</taxon>
        <taxon>Crustacea</taxon>
        <taxon>Multicrustacea</taxon>
        <taxon>Malacostraca</taxon>
        <taxon>Eumalacostraca</taxon>
        <taxon>Eucarida</taxon>
        <taxon>Euphausiacea</taxon>
        <taxon>Euphausiidae</taxon>
        <taxon>Meganyctiphanes</taxon>
    </lineage>
</organism>
<dbReference type="GO" id="GO:0000981">
    <property type="term" value="F:DNA-binding transcription factor activity, RNA polymerase II-specific"/>
    <property type="evidence" value="ECO:0007669"/>
    <property type="project" value="TreeGrafter"/>
</dbReference>
<dbReference type="SUPFAM" id="SSF46785">
    <property type="entry name" value="Winged helix' DNA-binding domain"/>
    <property type="match status" value="1"/>
</dbReference>
<dbReference type="CDD" id="cd00167">
    <property type="entry name" value="SANT"/>
    <property type="match status" value="1"/>
</dbReference>
<proteinExistence type="predicted"/>
<feature type="region of interest" description="Disordered" evidence="7">
    <location>
        <begin position="170"/>
        <end position="215"/>
    </location>
</feature>
<dbReference type="EMBL" id="CAXKWB010004974">
    <property type="protein sequence ID" value="CAL4075989.1"/>
    <property type="molecule type" value="Genomic_DNA"/>
</dbReference>
<accession>A0AAV2QA68</accession>
<dbReference type="InterPro" id="IPR018122">
    <property type="entry name" value="TF_fork_head_CS_1"/>
</dbReference>
<dbReference type="Proteomes" id="UP001497623">
    <property type="component" value="Unassembled WGS sequence"/>
</dbReference>
<keyword evidence="5 6" id="KW-0539">Nucleus</keyword>
<keyword evidence="2" id="KW-0805">Transcription regulation</keyword>
<dbReference type="PROSITE" id="PS00657">
    <property type="entry name" value="FORK_HEAD_1"/>
    <property type="match status" value="1"/>
</dbReference>
<dbReference type="Pfam" id="PF00249">
    <property type="entry name" value="Myb_DNA-binding"/>
    <property type="match status" value="1"/>
</dbReference>
<dbReference type="PRINTS" id="PR00053">
    <property type="entry name" value="FORKHEAD"/>
</dbReference>
<evidence type="ECO:0000256" key="3">
    <source>
        <dbReference type="ARBA" id="ARBA00023125"/>
    </source>
</evidence>
<dbReference type="SMART" id="SM00339">
    <property type="entry name" value="FH"/>
    <property type="match status" value="1"/>
</dbReference>
<dbReference type="SUPFAM" id="SSF46689">
    <property type="entry name" value="Homeodomain-like"/>
    <property type="match status" value="1"/>
</dbReference>
<dbReference type="InterPro" id="IPR001766">
    <property type="entry name" value="Fork_head_dom"/>
</dbReference>
<reference evidence="10 11" key="1">
    <citation type="submission" date="2024-05" db="EMBL/GenBank/DDBJ databases">
        <authorList>
            <person name="Wallberg A."/>
        </authorList>
    </citation>
    <scope>NUCLEOTIDE SEQUENCE [LARGE SCALE GENOMIC DNA]</scope>
</reference>
<dbReference type="InterPro" id="IPR036390">
    <property type="entry name" value="WH_DNA-bd_sf"/>
</dbReference>
<dbReference type="GO" id="GO:0000978">
    <property type="term" value="F:RNA polymerase II cis-regulatory region sequence-specific DNA binding"/>
    <property type="evidence" value="ECO:0007669"/>
    <property type="project" value="TreeGrafter"/>
</dbReference>
<comment type="subcellular location">
    <subcellularLocation>
        <location evidence="1 6">Nucleus</location>
    </subcellularLocation>
</comment>
<dbReference type="InterPro" id="IPR001005">
    <property type="entry name" value="SANT/Myb"/>
</dbReference>
<dbReference type="GO" id="GO:0005634">
    <property type="term" value="C:nucleus"/>
    <property type="evidence" value="ECO:0007669"/>
    <property type="project" value="UniProtKB-SubCell"/>
</dbReference>
<evidence type="ECO:0000259" key="8">
    <source>
        <dbReference type="PROSITE" id="PS50039"/>
    </source>
</evidence>
<name>A0AAV2QA68_MEGNR</name>
<dbReference type="InterPro" id="IPR009057">
    <property type="entry name" value="Homeodomain-like_sf"/>
</dbReference>
<dbReference type="PANTHER" id="PTHR45881">
    <property type="entry name" value="CHECKPOINT SUPPRESSOR 1-LIKE, ISOFORM A-RELATED"/>
    <property type="match status" value="1"/>
</dbReference>
<dbReference type="PROSITE" id="PS50039">
    <property type="entry name" value="FORK_HEAD_3"/>
    <property type="match status" value="1"/>
</dbReference>
<dbReference type="AlphaFoldDB" id="A0AAV2QA68"/>
<dbReference type="InterPro" id="IPR036388">
    <property type="entry name" value="WH-like_DNA-bd_sf"/>
</dbReference>
<protein>
    <submittedName>
        <fullName evidence="10">Uncharacterized protein</fullName>
    </submittedName>
</protein>
<keyword evidence="4" id="KW-0804">Transcription</keyword>
<sequence length="610" mass="70054">YVIIFQDDSKPPYSYIQLIAQAISSAPDKKLTISGIHSYITENYPYYRTVNEVWQKSIGDILSRRYFVQVPQPEGEGGKDRYWKIDPAFECKVVDHAFKRSLRYIEHIQQRNRKNRKKSFGSKLKVLLSETYNSISSPASPVHIGIRDLGTTESLSREDSPIPEYVDSATASSLDPLNTAEQSDVNTSSGPKSPTQHQDKNMESESGGSSSSDQVMVYIKEEIKDDREEEILDEIYKEKNKDEGDIEIIEEITPDPLTIDEDIYPVDDFVSHTESTINSAKKRKIAPVYSKEWTMIEDLTVLEAFHVYETQWDIIAKILKRKTEEQIKTHFYNDIQKANRKFIFFKDECKSHIVAKFISTKAQEVLNGLKHDNFLKIEIVPGQLRTGIDEPTPHEVKIISSSRLIYAEDSYRNTKKKVPGQLIYDEDSYKSAKKKIKSLETKSCMTNNMATQLKQVKVHHKCFYEPTWKCQPCTEHLYCYTSDVPAANNTITNDRTTQQQQTSIATNWRCNSLSACTSGIQEVRAAIQEAKSNLQLRKKRTVPFMDEVHCFNKAQQANNVGRPAGAKPPSHLVRHLWKLLISAMMRETRRRIWPSPANHWANSRSRLQAV</sequence>
<keyword evidence="3 6" id="KW-0238">DNA-binding</keyword>
<dbReference type="SMART" id="SM00717">
    <property type="entry name" value="SANT"/>
    <property type="match status" value="1"/>
</dbReference>
<evidence type="ECO:0000313" key="11">
    <source>
        <dbReference type="Proteomes" id="UP001497623"/>
    </source>
</evidence>
<feature type="non-terminal residue" evidence="10">
    <location>
        <position position="1"/>
    </location>
</feature>
<evidence type="ECO:0000256" key="5">
    <source>
        <dbReference type="ARBA" id="ARBA00023242"/>
    </source>
</evidence>
<keyword evidence="11" id="KW-1185">Reference proteome</keyword>
<evidence type="ECO:0000313" key="10">
    <source>
        <dbReference type="EMBL" id="CAL4075989.1"/>
    </source>
</evidence>
<dbReference type="PANTHER" id="PTHR45881:SF7">
    <property type="entry name" value="CHECKPOINT SUPPRESSOR 1-LIKE, ISOFORM A-RELATED"/>
    <property type="match status" value="1"/>
</dbReference>